<gene>
    <name evidence="1" type="ORF">KEF85_04830</name>
</gene>
<proteinExistence type="predicted"/>
<evidence type="ECO:0000313" key="2">
    <source>
        <dbReference type="Proteomes" id="UP000676649"/>
    </source>
</evidence>
<keyword evidence="2" id="KW-1185">Reference proteome</keyword>
<dbReference type="Proteomes" id="UP000676649">
    <property type="component" value="Chromosome"/>
</dbReference>
<accession>A0A975MPZ7</accession>
<sequence>MKKRIIFLFKIIRLAAARLLSGIVQAVLPFLAKLLGKEGVVSVTLTAWHWLQAYYENTHVFNSMTQSDFADKVAIGGKC</sequence>
<reference evidence="1" key="1">
    <citation type="submission" date="2021-04" db="EMBL/GenBank/DDBJ databases">
        <title>Draft genome sequence data of methanotrophic Methylovulum sp. strain S1L and Methylomonas sp. strain S2AM isolated from boreal lake water columns.</title>
        <authorList>
            <person name="Rissanen A.J."/>
            <person name="Mangayil R."/>
            <person name="Svenning M.M."/>
            <person name="Khanongnuch R."/>
        </authorList>
    </citation>
    <scope>NUCLEOTIDE SEQUENCE</scope>
    <source>
        <strain evidence="1">S2AM</strain>
    </source>
</reference>
<protein>
    <submittedName>
        <fullName evidence="1">Uncharacterized protein</fullName>
    </submittedName>
</protein>
<evidence type="ECO:0000313" key="1">
    <source>
        <dbReference type="EMBL" id="QWF71800.1"/>
    </source>
</evidence>
<dbReference type="EMBL" id="CP073754">
    <property type="protein sequence ID" value="QWF71800.1"/>
    <property type="molecule type" value="Genomic_DNA"/>
</dbReference>
<dbReference type="KEGG" id="mpad:KEF85_04830"/>
<dbReference type="RefSeq" id="WP_215583580.1">
    <property type="nucleotide sequence ID" value="NZ_CP073754.1"/>
</dbReference>
<name>A0A975MPZ7_9GAMM</name>
<dbReference type="AlphaFoldDB" id="A0A975MPZ7"/>
<organism evidence="1 2">
    <name type="scientific">Methylomonas paludis</name>
    <dbReference type="NCBI Taxonomy" id="1173101"/>
    <lineage>
        <taxon>Bacteria</taxon>
        <taxon>Pseudomonadati</taxon>
        <taxon>Pseudomonadota</taxon>
        <taxon>Gammaproteobacteria</taxon>
        <taxon>Methylococcales</taxon>
        <taxon>Methylococcaceae</taxon>
        <taxon>Methylomonas</taxon>
    </lineage>
</organism>